<dbReference type="GO" id="GO:0098009">
    <property type="term" value="C:viral terminase, large subunit"/>
    <property type="evidence" value="ECO:0007669"/>
    <property type="project" value="UniProtKB-UniRule"/>
</dbReference>
<keyword evidence="1" id="KW-0547">Nucleotide-binding</keyword>
<reference evidence="2" key="1">
    <citation type="submission" date="2020-05" db="EMBL/GenBank/DDBJ databases">
        <authorList>
            <person name="Chiriac C."/>
            <person name="Salcher M."/>
            <person name="Ghai R."/>
            <person name="Kavagutti S V."/>
        </authorList>
    </citation>
    <scope>NUCLEOTIDE SEQUENCE</scope>
</reference>
<keyword evidence="1" id="KW-0067">ATP-binding</keyword>
<keyword evidence="1" id="KW-0231">Viral genome packaging</keyword>
<name>A0A6J5REI3_9CAUD</name>
<protein>
    <recommendedName>
        <fullName evidence="1">Terminase, large subunit</fullName>
    </recommendedName>
    <alternativeName>
        <fullName evidence="1">DNA-packaging protein gp2</fullName>
    </alternativeName>
    <domain>
        <recommendedName>
            <fullName evidence="1">Endonuclease</fullName>
            <ecNumber evidence="1">3.1.21.-</ecNumber>
        </recommendedName>
    </domain>
    <domain>
        <recommendedName>
            <fullName evidence="1">ATPase</fullName>
            <ecNumber evidence="1">3.6.4.-</ecNumber>
        </recommendedName>
    </domain>
</protein>
<feature type="active site" description="For ATPase activity" evidence="1">
    <location>
        <position position="173"/>
    </location>
</feature>
<gene>
    <name evidence="2" type="ORF">UFOVP1244_86</name>
</gene>
<sequence>MEDFAEHADIIKALFDQVRYNSLAVYKPYRKQLDFHIAGKDYRERLFCASNQSGKTVAGSMEVAMHLTGDYPDWWTGRRWNRPTTWWVAGITGETTRDSVQRTLLGRAGMEGTGAIPRDLILATSAARGVADLVDTIQVQHESGGVSHCALKTYEKGREKWQAETLDGIWFDEEPPYEIYIEGLTRTNATGGLVFITFTPLMGMSDVVRRFWVEDSPDRHITKMDITEALHIDPAQRDRIVSSYLPHEREARAYGIPVLGSGRVFPIEESLITVPAMPIPRHWARIGGMDFGIDHPFAAVMLAHDRDADIVYVTDAYRIRNATPLAHCDRLINYGKWVPWSWPHDGLIRDKGDSSTELKSLYTRHGLYMLPQRAQFDDGSYGVEAGLMMMLERMNTGRLKVFNHLNDWLDEFRLYHRKDGLVVKERDDLLCATRYGVMSLKYARTKPIEAPRRKGSRETSAWAS</sequence>
<keyword evidence="1" id="KW-0460">Magnesium</keyword>
<dbReference type="Gene3D" id="3.40.50.300">
    <property type="entry name" value="P-loop containing nucleotide triphosphate hydrolases"/>
    <property type="match status" value="1"/>
</dbReference>
<comment type="domain">
    <text evidence="1">The ATPase region is in the N-terminus, whereas the nuclease region is in the C-terminus.</text>
</comment>
<proteinExistence type="inferred from homology"/>
<evidence type="ECO:0000256" key="1">
    <source>
        <dbReference type="HAMAP-Rule" id="MF_04148"/>
    </source>
</evidence>
<keyword evidence="1" id="KW-0479">Metal-binding</keyword>
<organism evidence="2">
    <name type="scientific">uncultured Caudovirales phage</name>
    <dbReference type="NCBI Taxonomy" id="2100421"/>
    <lineage>
        <taxon>Viruses</taxon>
        <taxon>Duplodnaviria</taxon>
        <taxon>Heunggongvirae</taxon>
        <taxon>Uroviricota</taxon>
        <taxon>Caudoviricetes</taxon>
        <taxon>Peduoviridae</taxon>
        <taxon>Maltschvirus</taxon>
        <taxon>Maltschvirus maltsch</taxon>
    </lineage>
</organism>
<feature type="binding site" evidence="1">
    <location>
        <position position="428"/>
    </location>
    <ligand>
        <name>Mg(2+)</name>
        <dbReference type="ChEBI" id="CHEBI:18420"/>
        <note>catalytic; for nuclease activity</note>
    </ligand>
</feature>
<feature type="short sequence motif" description="Walker B motif" evidence="1">
    <location>
        <begin position="168"/>
        <end position="173"/>
    </location>
</feature>
<dbReference type="InterPro" id="IPR044265">
    <property type="entry name" value="Terminase_large_su_BPP22"/>
</dbReference>
<keyword evidence="1" id="KW-0255">Endonuclease</keyword>
<keyword evidence="1" id="KW-1188">Viral release from host cell</keyword>
<comment type="function">
    <text evidence="1">The terminase large subunit acts as an ATP driven molecular motor necessary for viral DNA translocation into empty capsids and as an endonuclease that cuts the viral genome to initiate and to end a packaging reaction. The terminase lies at a unique vertex of the procapsid and is composed of two subunits, a small terminase subunit involved in viral DNA recognition (packaging sequence), and a large terminase subunit possessing endonucleolytic and ATPase activities. Both terminase subunits heterooligomerize and are docked on the portal protein to form the packaging machine. Once the capsid is packaged with the DNA, the terminase cleaves the viral genome concatemer and is substituted by the tail.</text>
</comment>
<keyword evidence="1" id="KW-0426">Late protein</keyword>
<dbReference type="Pfam" id="PF03237">
    <property type="entry name" value="Terminase_6N"/>
    <property type="match status" value="1"/>
</dbReference>
<dbReference type="EMBL" id="LR797181">
    <property type="protein sequence ID" value="CAB4192777.1"/>
    <property type="molecule type" value="Genomic_DNA"/>
</dbReference>
<keyword evidence="1" id="KW-0378">Hydrolase</keyword>
<comment type="caution">
    <text evidence="1">Lacks conserved residue(s) required for the propagation of feature annotation.</text>
</comment>
<dbReference type="Gene3D" id="3.30.420.280">
    <property type="match status" value="1"/>
</dbReference>
<comment type="cofactor">
    <cofactor evidence="1">
        <name>Mg(2+)</name>
        <dbReference type="ChEBI" id="CHEBI:18420"/>
    </cofactor>
    <text evidence="1">Nuclease activity probably requires 2 Mg(2+) ions per subunit.</text>
</comment>
<dbReference type="InterPro" id="IPR027417">
    <property type="entry name" value="P-loop_NTPase"/>
</dbReference>
<keyword evidence="1" id="KW-0540">Nuclease</keyword>
<feature type="binding site" evidence="1">
    <location>
        <position position="290"/>
    </location>
    <ligand>
        <name>Mg(2+)</name>
        <dbReference type="ChEBI" id="CHEBI:18420"/>
        <note>catalytic; for nuclease activity</note>
    </ligand>
</feature>
<comment type="similarity">
    <text evidence="1">Belongs to the Lederbergvirus large terminase family.</text>
</comment>
<dbReference type="HAMAP" id="MF_04148">
    <property type="entry name" value="TERL_BPP22"/>
    <property type="match status" value="1"/>
</dbReference>
<comment type="subunit">
    <text evidence="1">Interacts with the terminase small subunit; the active complex is composed of a monomer of the terminase large subunit and a nonamer ring of terminase small subunits. Interacts with the portal protein; this interaction allows the packaging of viral DNA.</text>
</comment>
<dbReference type="EC" id="3.6.4.-" evidence="1"/>
<evidence type="ECO:0000313" key="2">
    <source>
        <dbReference type="EMBL" id="CAB4192777.1"/>
    </source>
</evidence>
<dbReference type="GO" id="GO:0004519">
    <property type="term" value="F:endonuclease activity"/>
    <property type="evidence" value="ECO:0007669"/>
    <property type="project" value="UniProtKB-UniRule"/>
</dbReference>
<dbReference type="GO" id="GO:0046872">
    <property type="term" value="F:metal ion binding"/>
    <property type="evidence" value="ECO:0007669"/>
    <property type="project" value="UniProtKB-UniRule"/>
</dbReference>
<dbReference type="GO" id="GO:0016887">
    <property type="term" value="F:ATP hydrolysis activity"/>
    <property type="evidence" value="ECO:0007669"/>
    <property type="project" value="InterPro"/>
</dbReference>
<dbReference type="GO" id="GO:0019073">
    <property type="term" value="P:viral DNA genome packaging"/>
    <property type="evidence" value="ECO:0007669"/>
    <property type="project" value="UniProtKB-UniRule"/>
</dbReference>
<dbReference type="EC" id="3.1.21.-" evidence="1"/>
<accession>A0A6J5REI3</accession>
<dbReference type="GO" id="GO:0005524">
    <property type="term" value="F:ATP binding"/>
    <property type="evidence" value="ECO:0007669"/>
    <property type="project" value="UniProtKB-KW"/>
</dbReference>
<dbReference type="GO" id="GO:0051276">
    <property type="term" value="P:chromosome organization"/>
    <property type="evidence" value="ECO:0007669"/>
    <property type="project" value="UniProtKB-UniRule"/>
</dbReference>